<evidence type="ECO:0000313" key="2">
    <source>
        <dbReference type="Proteomes" id="UP000426444"/>
    </source>
</evidence>
<keyword evidence="2" id="KW-1185">Reference proteome</keyword>
<dbReference type="EMBL" id="CP046457">
    <property type="protein sequence ID" value="QGT99803.1"/>
    <property type="molecule type" value="Genomic_DNA"/>
</dbReference>
<sequence length="696" mass="79452">MKAILFQNFIRIGDYIKKSTIPNVKILELITDNASPNARNFLTNLIIIEIDKRSTNSKVSIWPKKECGNYTKGTKNKEVFMPDIEQSLSFPFIIPSGGNPLHAQGRYAVPNYLIYETHFKNFIEDKTHIESFLNGRLKKTISLELDNDVVETIAKKLQESLIGINGFLDKKQLGLMAIIYIDNEDSPYRYSETSQCANNEVLIGESATDENIYIIADTAKILDKFWDSKFTEGREGGFKEKGICTICDKKNEVVSAYNKALYWIPTTWEAPLSYGNEKSLINSMALCQECYSSLSIGANIFAKLAHLVDKNLTKELFAPVAKVKHGKKSDIADIYGSILALPLLDKQINDNDEIHDWITALQVSMDSSINTPNKNIAVKHLDNITGFVSRIPEQCLNEEWRLYLIYFSGEPGKLNIHLRAIIEDIMPTTIESIGSIIDEIRENMEENMLKYTLLSENGVLYKKQQISSLPYLISTAYGAAYLWSIMEKMLKKLPVDDKMFFRHTALKMTEEASRLPTSIFNLQKEAIDYFSIYTLLNRYNKEISKKQGGILEVKNINELIKLSFDTPVEEMDFTTIDELGFAAGQIVQRFSSIYYMQNHEKDFIQHRVLNYGSSLTPEAIRTKALGKMEEYVARLNLEVSNDLLKRAAVISMNYPDFENEIKKDKDRFMCAFWAGYSMGRKKKGNQDNKEVNGDDK</sequence>
<name>A0A6I6DHQ4_9FIRM</name>
<organism evidence="1 2">
    <name type="scientific">Candidatus Syntrophocurvum alkaliphilum</name>
    <dbReference type="NCBI Taxonomy" id="2293317"/>
    <lineage>
        <taxon>Bacteria</taxon>
        <taxon>Bacillati</taxon>
        <taxon>Bacillota</taxon>
        <taxon>Clostridia</taxon>
        <taxon>Eubacteriales</taxon>
        <taxon>Syntrophomonadaceae</taxon>
        <taxon>Candidatus Syntrophocurvum</taxon>
    </lineage>
</organism>
<reference evidence="2" key="1">
    <citation type="journal article" date="2019" name="Microbiology">
        <title>Complete Genome Sequence of an Uncultured Bacterium of the Candidate Phylum Bipolaricaulota.</title>
        <authorList>
            <person name="Kadnikov V.V."/>
            <person name="Mardanov A.V."/>
            <person name="Beletsky A.V."/>
            <person name="Frank Y.A."/>
            <person name="Karnachuk O.V."/>
            <person name="Ravin N.V."/>
        </authorList>
    </citation>
    <scope>NUCLEOTIDE SEQUENCE [LARGE SCALE GENOMIC DNA]</scope>
</reference>
<dbReference type="AlphaFoldDB" id="A0A6I6DHQ4"/>
<dbReference type="OrthoDB" id="2676166at2"/>
<evidence type="ECO:0000313" key="1">
    <source>
        <dbReference type="EMBL" id="QGT99803.1"/>
    </source>
</evidence>
<dbReference type="Proteomes" id="UP000426444">
    <property type="component" value="Chromosome"/>
</dbReference>
<evidence type="ECO:0008006" key="3">
    <source>
        <dbReference type="Google" id="ProtNLM"/>
    </source>
</evidence>
<protein>
    <recommendedName>
        <fullName evidence="3">CRISPR-associated protein, Csh1 family</fullName>
    </recommendedName>
</protein>
<dbReference type="RefSeq" id="WP_156203657.1">
    <property type="nucleotide sequence ID" value="NZ_CP046457.1"/>
</dbReference>
<gene>
    <name evidence="1" type="ORF">SYNTR_1210</name>
</gene>
<proteinExistence type="predicted"/>
<dbReference type="KEGG" id="salq:SYNTR_1210"/>
<accession>A0A6I6DHQ4</accession>